<dbReference type="AlphaFoldDB" id="A0A9D1MNJ3"/>
<evidence type="ECO:0000256" key="2">
    <source>
        <dbReference type="ARBA" id="ARBA00022679"/>
    </source>
</evidence>
<comment type="similarity">
    <text evidence="1">Belongs to the FGGY kinase family.</text>
</comment>
<dbReference type="GO" id="GO:0016301">
    <property type="term" value="F:kinase activity"/>
    <property type="evidence" value="ECO:0007669"/>
    <property type="project" value="UniProtKB-KW"/>
</dbReference>
<dbReference type="InterPro" id="IPR018484">
    <property type="entry name" value="FGGY_N"/>
</dbReference>
<comment type="caution">
    <text evidence="6">The sequence shown here is derived from an EMBL/GenBank/DDBJ whole genome shotgun (WGS) entry which is preliminary data.</text>
</comment>
<dbReference type="InterPro" id="IPR018485">
    <property type="entry name" value="FGGY_C"/>
</dbReference>
<keyword evidence="2" id="KW-0808">Transferase</keyword>
<dbReference type="InterPro" id="IPR043129">
    <property type="entry name" value="ATPase_NBD"/>
</dbReference>
<dbReference type="InterPro" id="IPR050406">
    <property type="entry name" value="FGGY_Carb_Kinase"/>
</dbReference>
<reference evidence="6" key="2">
    <citation type="journal article" date="2021" name="PeerJ">
        <title>Extensive microbial diversity within the chicken gut microbiome revealed by metagenomics and culture.</title>
        <authorList>
            <person name="Gilroy R."/>
            <person name="Ravi A."/>
            <person name="Getino M."/>
            <person name="Pursley I."/>
            <person name="Horton D.L."/>
            <person name="Alikhan N.F."/>
            <person name="Baker D."/>
            <person name="Gharbi K."/>
            <person name="Hall N."/>
            <person name="Watson M."/>
            <person name="Adriaenssens E.M."/>
            <person name="Foster-Nyarko E."/>
            <person name="Jarju S."/>
            <person name="Secka A."/>
            <person name="Antonio M."/>
            <person name="Oren A."/>
            <person name="Chaudhuri R.R."/>
            <person name="La Ragione R."/>
            <person name="Hildebrand F."/>
            <person name="Pallen M.J."/>
        </authorList>
    </citation>
    <scope>NUCLEOTIDE SEQUENCE</scope>
    <source>
        <strain evidence="6">9366</strain>
    </source>
</reference>
<feature type="domain" description="Carbohydrate kinase FGGY C-terminal" evidence="5">
    <location>
        <begin position="264"/>
        <end position="457"/>
    </location>
</feature>
<evidence type="ECO:0000256" key="1">
    <source>
        <dbReference type="ARBA" id="ARBA00009156"/>
    </source>
</evidence>
<evidence type="ECO:0000259" key="4">
    <source>
        <dbReference type="Pfam" id="PF00370"/>
    </source>
</evidence>
<name>A0A9D1MNJ3_9FIRM</name>
<dbReference type="Proteomes" id="UP000824145">
    <property type="component" value="Unassembled WGS sequence"/>
</dbReference>
<dbReference type="Pfam" id="PF02782">
    <property type="entry name" value="FGGY_C"/>
    <property type="match status" value="1"/>
</dbReference>
<dbReference type="Gene3D" id="3.30.420.40">
    <property type="match status" value="2"/>
</dbReference>
<dbReference type="PANTHER" id="PTHR43095">
    <property type="entry name" value="SUGAR KINASE"/>
    <property type="match status" value="1"/>
</dbReference>
<sequence length="518" mass="57867">MKEEKLALIFDVGTQATRALVFDTKGDPVLIVKQAGKLYISDGDQRAEADCVSVWRDICKVSLEAKEKLGGRWNNIVAVSVTSIRNSLVFLDKDGEPTRKAIFWLDKREVDCPDKLPLFNRILYGIVGMKEVVNVQRRTCYTNWVRVNEPDVWEKTAKIVMPASYYTFKLCGKLVDSKAGQAAKFPYDYRKREWMSPRGLTFPVFGTPLEKMGGLAEPCTVIGKVTAEAAAECGLPEGTPVVASGADKACETFGVGAIDGSVASVSYGTAASVQITTEKYVEPTPFMPAYTAVAPHRFNPEIQIFRGYWMVSWFREQFALHEQEEAKARGVIPEKVLDEYMESIPPGSKGLLVQPYWGPGLTTPEARGAMLGFSDMHTRHHMYRAIIEGIDFALLEGLENMERRAGIKVKRIALSGGGSSSDAVCKIAADIFNREVYRVQTFETSGLGASMACFIAMGVFKGRQDAVENMVHVKDVFKPDPQNAAKYRELYEKAYVKIYPSVRHIYFNIYNMNKKRRL</sequence>
<dbReference type="CDD" id="cd07779">
    <property type="entry name" value="ASKHA_NBD_FGGY_YgcE-like"/>
    <property type="match status" value="1"/>
</dbReference>
<evidence type="ECO:0000256" key="3">
    <source>
        <dbReference type="ARBA" id="ARBA00022777"/>
    </source>
</evidence>
<evidence type="ECO:0000313" key="6">
    <source>
        <dbReference type="EMBL" id="HIU63254.1"/>
    </source>
</evidence>
<dbReference type="GO" id="GO:0005975">
    <property type="term" value="P:carbohydrate metabolic process"/>
    <property type="evidence" value="ECO:0007669"/>
    <property type="project" value="InterPro"/>
</dbReference>
<reference evidence="6" key="1">
    <citation type="submission" date="2020-10" db="EMBL/GenBank/DDBJ databases">
        <authorList>
            <person name="Gilroy R."/>
        </authorList>
    </citation>
    <scope>NUCLEOTIDE SEQUENCE</scope>
    <source>
        <strain evidence="6">9366</strain>
    </source>
</reference>
<organism evidence="6 7">
    <name type="scientific">Candidatus Caccalectryoclostridium excrementigallinarum</name>
    <dbReference type="NCBI Taxonomy" id="2840710"/>
    <lineage>
        <taxon>Bacteria</taxon>
        <taxon>Bacillati</taxon>
        <taxon>Bacillota</taxon>
        <taxon>Clostridia</taxon>
        <taxon>Christensenellales</taxon>
        <taxon>Christensenellaceae</taxon>
        <taxon>Christensenellaceae incertae sedis</taxon>
        <taxon>Candidatus Caccalectryoclostridium</taxon>
    </lineage>
</organism>
<proteinExistence type="inferred from homology"/>
<protein>
    <submittedName>
        <fullName evidence="6">FGGY-family carbohydrate kinase</fullName>
    </submittedName>
</protein>
<keyword evidence="3 6" id="KW-0418">Kinase</keyword>
<dbReference type="PANTHER" id="PTHR43095:SF5">
    <property type="entry name" value="XYLULOSE KINASE"/>
    <property type="match status" value="1"/>
</dbReference>
<dbReference type="Pfam" id="PF00370">
    <property type="entry name" value="FGGY_N"/>
    <property type="match status" value="1"/>
</dbReference>
<dbReference type="SUPFAM" id="SSF53067">
    <property type="entry name" value="Actin-like ATPase domain"/>
    <property type="match status" value="2"/>
</dbReference>
<accession>A0A9D1MNJ3</accession>
<evidence type="ECO:0000259" key="5">
    <source>
        <dbReference type="Pfam" id="PF02782"/>
    </source>
</evidence>
<dbReference type="InterPro" id="IPR000577">
    <property type="entry name" value="Carb_kinase_FGGY"/>
</dbReference>
<evidence type="ECO:0000313" key="7">
    <source>
        <dbReference type="Proteomes" id="UP000824145"/>
    </source>
</evidence>
<gene>
    <name evidence="6" type="ORF">IAB07_05765</name>
</gene>
<dbReference type="EMBL" id="DVNJ01000031">
    <property type="protein sequence ID" value="HIU63254.1"/>
    <property type="molecule type" value="Genomic_DNA"/>
</dbReference>
<dbReference type="PIRSF" id="PIRSF000538">
    <property type="entry name" value="GlpK"/>
    <property type="match status" value="1"/>
</dbReference>
<feature type="domain" description="Carbohydrate kinase FGGY N-terminal" evidence="4">
    <location>
        <begin position="7"/>
        <end position="254"/>
    </location>
</feature>